<feature type="domain" description="CcmH/CycL/Ccl2/NrfF N-terminal" evidence="6">
    <location>
        <begin position="61"/>
        <end position="193"/>
    </location>
</feature>
<evidence type="ECO:0000256" key="1">
    <source>
        <dbReference type="ARBA" id="ARBA00010342"/>
    </source>
</evidence>
<dbReference type="Gene3D" id="1.10.8.640">
    <property type="entry name" value="Cytochrome C biogenesis protein"/>
    <property type="match status" value="1"/>
</dbReference>
<dbReference type="EMBL" id="CP130613">
    <property type="protein sequence ID" value="WKW14278.1"/>
    <property type="molecule type" value="Genomic_DNA"/>
</dbReference>
<keyword evidence="3 5" id="KW-0479">Metal-binding</keyword>
<dbReference type="AlphaFoldDB" id="A0AA49Q410"/>
<evidence type="ECO:0000256" key="5">
    <source>
        <dbReference type="RuleBase" id="RU364112"/>
    </source>
</evidence>
<reference evidence="7" key="1">
    <citation type="submission" date="2023-07" db="EMBL/GenBank/DDBJ databases">
        <authorList>
            <person name="Haufschild T."/>
            <person name="Kallscheuer N."/>
            <person name="Hammer J."/>
            <person name="Kohn T."/>
            <person name="Kabuu M."/>
            <person name="Jogler M."/>
            <person name="Wohfarth N."/>
            <person name="Heuer A."/>
            <person name="Rohde M."/>
            <person name="van Teeseling M.C.F."/>
            <person name="Jogler C."/>
        </authorList>
    </citation>
    <scope>NUCLEOTIDE SEQUENCE</scope>
    <source>
        <strain evidence="7">Strain 138</strain>
        <strain evidence="8">Strain 318</strain>
    </source>
</reference>
<dbReference type="EMBL" id="CP130612">
    <property type="protein sequence ID" value="WKW11368.1"/>
    <property type="molecule type" value="Genomic_DNA"/>
</dbReference>
<evidence type="ECO:0000256" key="2">
    <source>
        <dbReference type="ARBA" id="ARBA00022617"/>
    </source>
</evidence>
<comment type="function">
    <text evidence="5">Possible subunit of a heme lyase.</text>
</comment>
<accession>A0AA49Q6B6</accession>
<dbReference type="Pfam" id="PF03918">
    <property type="entry name" value="CcmH"/>
    <property type="match status" value="1"/>
</dbReference>
<evidence type="ECO:0000259" key="6">
    <source>
        <dbReference type="Pfam" id="PF03918"/>
    </source>
</evidence>
<evidence type="ECO:0000313" key="8">
    <source>
        <dbReference type="EMBL" id="WKW14278.1"/>
    </source>
</evidence>
<dbReference type="InterPro" id="IPR038297">
    <property type="entry name" value="CcmH/CycL/NrfF/Ccl2_sf"/>
</dbReference>
<gene>
    <name evidence="7" type="ORF">Strain138_000612</name>
    <name evidence="8" type="ORF">Strain318_000612</name>
</gene>
<keyword evidence="5" id="KW-0732">Signal</keyword>
<dbReference type="KEGG" id="pspc:Strain318_000612"/>
<evidence type="ECO:0000313" key="9">
    <source>
        <dbReference type="Proteomes" id="UP001229955"/>
    </source>
</evidence>
<proteinExistence type="inferred from homology"/>
<dbReference type="GO" id="GO:0046872">
    <property type="term" value="F:metal ion binding"/>
    <property type="evidence" value="ECO:0007669"/>
    <property type="project" value="UniProtKB-KW"/>
</dbReference>
<protein>
    <recommendedName>
        <fullName evidence="5">Cytochrome c-type biogenesis protein</fullName>
    </recommendedName>
</protein>
<sequence>MLTRREWFVAAAGAGAVLTSRVLSGQGQPTFTPMDQGAYRPVLREPKPGAQPSMTPLERDQLERTLKCQCTCILDVYTCRTTDFTCSVSPAMHRDVMRLVEGGFTAQEIKDAFVATYGEVALTAPVKQGFNWAGYFAPAVVMTTGGIILTMMIKRWTARAAANAPVVAAGSASAAVVAPRIDASADEMARLEKALREEDFE</sequence>
<evidence type="ECO:0000256" key="4">
    <source>
        <dbReference type="ARBA" id="ARBA00023004"/>
    </source>
</evidence>
<keyword evidence="5" id="KW-0472">Membrane</keyword>
<evidence type="ECO:0000256" key="3">
    <source>
        <dbReference type="ARBA" id="ARBA00022723"/>
    </source>
</evidence>
<keyword evidence="9" id="KW-1185">Reference proteome</keyword>
<keyword evidence="4 5" id="KW-0408">Iron</keyword>
<dbReference type="Proteomes" id="UP001229955">
    <property type="component" value="Chromosome"/>
</dbReference>
<dbReference type="RefSeq" id="WP_367887066.1">
    <property type="nucleotide sequence ID" value="NZ_CP130612.1"/>
</dbReference>
<comment type="similarity">
    <text evidence="1 5">Belongs to the CcmH/CycL/Ccl2/NrfF family.</text>
</comment>
<keyword evidence="5" id="KW-1133">Transmembrane helix</keyword>
<keyword evidence="2 5" id="KW-0349">Heme</keyword>
<dbReference type="InterPro" id="IPR005616">
    <property type="entry name" value="CcmH/CycL/Ccl2/NrfF_N"/>
</dbReference>
<accession>A0AA49Q410</accession>
<evidence type="ECO:0000313" key="7">
    <source>
        <dbReference type="EMBL" id="WKW11368.1"/>
    </source>
</evidence>
<keyword evidence="5" id="KW-0812">Transmembrane</keyword>
<feature type="transmembrane region" description="Helical" evidence="5">
    <location>
        <begin position="132"/>
        <end position="153"/>
    </location>
</feature>
<name>A0AA49Q410_9BACT</name>
<organism evidence="7">
    <name type="scientific">Pseudogemmatithrix spongiicola</name>
    <dbReference type="NCBI Taxonomy" id="3062599"/>
    <lineage>
        <taxon>Bacteria</taxon>
        <taxon>Pseudomonadati</taxon>
        <taxon>Gemmatimonadota</taxon>
        <taxon>Gemmatimonadia</taxon>
        <taxon>Gemmatimonadales</taxon>
        <taxon>Gemmatimonadaceae</taxon>
        <taxon>Pseudogemmatithrix</taxon>
    </lineage>
</organism>